<comment type="similarity">
    <text evidence="2 6">Belongs to the drug/metabolite transporter (DMT) superfamily. Plant drug/metabolite exporter (P-DME) (TC 2.A.7.4) family.</text>
</comment>
<name>A0AAE1M7F7_9FABA</name>
<comment type="caution">
    <text evidence="6">Lacks conserved residue(s) required for the propagation of feature annotation.</text>
</comment>
<proteinExistence type="inferred from homology"/>
<dbReference type="GO" id="GO:0022857">
    <property type="term" value="F:transmembrane transporter activity"/>
    <property type="evidence" value="ECO:0007669"/>
    <property type="project" value="InterPro"/>
</dbReference>
<evidence type="ECO:0000256" key="5">
    <source>
        <dbReference type="ARBA" id="ARBA00023136"/>
    </source>
</evidence>
<dbReference type="PANTHER" id="PTHR31218">
    <property type="entry name" value="WAT1-RELATED PROTEIN"/>
    <property type="match status" value="1"/>
</dbReference>
<dbReference type="InterPro" id="IPR030184">
    <property type="entry name" value="WAT1-related"/>
</dbReference>
<feature type="domain" description="EamA" evidence="8">
    <location>
        <begin position="10"/>
        <end position="119"/>
    </location>
</feature>
<evidence type="ECO:0000256" key="3">
    <source>
        <dbReference type="ARBA" id="ARBA00022692"/>
    </source>
</evidence>
<evidence type="ECO:0000313" key="9">
    <source>
        <dbReference type="EMBL" id="KAK4254634.1"/>
    </source>
</evidence>
<evidence type="ECO:0000256" key="4">
    <source>
        <dbReference type="ARBA" id="ARBA00022989"/>
    </source>
</evidence>
<evidence type="ECO:0000313" key="10">
    <source>
        <dbReference type="Proteomes" id="UP001293593"/>
    </source>
</evidence>
<feature type="transmembrane region" description="Helical" evidence="6">
    <location>
        <begin position="43"/>
        <end position="68"/>
    </location>
</feature>
<keyword evidence="4 6" id="KW-1133">Transmembrane helix</keyword>
<accession>A0AAE1M7F7</accession>
<feature type="transmembrane region" description="Helical" evidence="6">
    <location>
        <begin position="75"/>
        <end position="94"/>
    </location>
</feature>
<dbReference type="AlphaFoldDB" id="A0AAE1M7F7"/>
<evidence type="ECO:0000256" key="7">
    <source>
        <dbReference type="SAM" id="MobiDB-lite"/>
    </source>
</evidence>
<dbReference type="Proteomes" id="UP001293593">
    <property type="component" value="Unassembled WGS sequence"/>
</dbReference>
<reference evidence="9" key="1">
    <citation type="submission" date="2023-10" db="EMBL/GenBank/DDBJ databases">
        <title>Chromosome-level genome of the transformable northern wattle, Acacia crassicarpa.</title>
        <authorList>
            <person name="Massaro I."/>
            <person name="Sinha N.R."/>
            <person name="Poethig S."/>
            <person name="Leichty A.R."/>
        </authorList>
    </citation>
    <scope>NUCLEOTIDE SEQUENCE</scope>
    <source>
        <strain evidence="9">Acra3RX</strain>
        <tissue evidence="9">Leaf</tissue>
    </source>
</reference>
<feature type="region of interest" description="Disordered" evidence="7">
    <location>
        <begin position="149"/>
        <end position="170"/>
    </location>
</feature>
<keyword evidence="5 6" id="KW-0472">Membrane</keyword>
<keyword evidence="3 6" id="KW-0812">Transmembrane</keyword>
<evidence type="ECO:0000259" key="8">
    <source>
        <dbReference type="Pfam" id="PF00892"/>
    </source>
</evidence>
<comment type="subcellular location">
    <subcellularLocation>
        <location evidence="1 6">Membrane</location>
        <topology evidence="1 6">Multi-pass membrane protein</topology>
    </subcellularLocation>
</comment>
<feature type="transmembrane region" description="Helical" evidence="6">
    <location>
        <begin position="100"/>
        <end position="121"/>
    </location>
</feature>
<dbReference type="InterPro" id="IPR000620">
    <property type="entry name" value="EamA_dom"/>
</dbReference>
<evidence type="ECO:0000256" key="1">
    <source>
        <dbReference type="ARBA" id="ARBA00004141"/>
    </source>
</evidence>
<evidence type="ECO:0000256" key="6">
    <source>
        <dbReference type="RuleBase" id="RU363077"/>
    </source>
</evidence>
<sequence length="170" mass="19093">MSKNYSCHYSSTALMSFSGALTSTVFALCLERDWSQWKLGWNIRLLAVTYTVLFIFVSGGMTVVMTWCVDLSGPLYVSTFNPLTLVFVVIAGFLMLDEKLYLGSIIGGLLIVGGLYAVLWGKGNEMKKMNRLVPSQSFHEITVPSFIQHKRSPHNNNDRNEMDLVEDSDH</sequence>
<dbReference type="GO" id="GO:0016020">
    <property type="term" value="C:membrane"/>
    <property type="evidence" value="ECO:0007669"/>
    <property type="project" value="UniProtKB-SubCell"/>
</dbReference>
<dbReference type="InterPro" id="IPR037185">
    <property type="entry name" value="EmrE-like"/>
</dbReference>
<dbReference type="EMBL" id="JAWXYG010000014">
    <property type="protein sequence ID" value="KAK4254634.1"/>
    <property type="molecule type" value="Genomic_DNA"/>
</dbReference>
<gene>
    <name evidence="9" type="ORF">QN277_009989</name>
</gene>
<organism evidence="9 10">
    <name type="scientific">Acacia crassicarpa</name>
    <name type="common">northern wattle</name>
    <dbReference type="NCBI Taxonomy" id="499986"/>
    <lineage>
        <taxon>Eukaryota</taxon>
        <taxon>Viridiplantae</taxon>
        <taxon>Streptophyta</taxon>
        <taxon>Embryophyta</taxon>
        <taxon>Tracheophyta</taxon>
        <taxon>Spermatophyta</taxon>
        <taxon>Magnoliopsida</taxon>
        <taxon>eudicotyledons</taxon>
        <taxon>Gunneridae</taxon>
        <taxon>Pentapetalae</taxon>
        <taxon>rosids</taxon>
        <taxon>fabids</taxon>
        <taxon>Fabales</taxon>
        <taxon>Fabaceae</taxon>
        <taxon>Caesalpinioideae</taxon>
        <taxon>mimosoid clade</taxon>
        <taxon>Acacieae</taxon>
        <taxon>Acacia</taxon>
    </lineage>
</organism>
<dbReference type="SUPFAM" id="SSF103481">
    <property type="entry name" value="Multidrug resistance efflux transporter EmrE"/>
    <property type="match status" value="1"/>
</dbReference>
<protein>
    <recommendedName>
        <fullName evidence="6">WAT1-related protein</fullName>
    </recommendedName>
</protein>
<comment type="caution">
    <text evidence="9">The sequence shown here is derived from an EMBL/GenBank/DDBJ whole genome shotgun (WGS) entry which is preliminary data.</text>
</comment>
<dbReference type="Pfam" id="PF00892">
    <property type="entry name" value="EamA"/>
    <property type="match status" value="1"/>
</dbReference>
<keyword evidence="10" id="KW-1185">Reference proteome</keyword>
<evidence type="ECO:0000256" key="2">
    <source>
        <dbReference type="ARBA" id="ARBA00007635"/>
    </source>
</evidence>